<dbReference type="GO" id="GO:0047213">
    <property type="term" value="F:anthocyanidin 3-O-glucosyltransferase activity"/>
    <property type="evidence" value="ECO:0007669"/>
    <property type="project" value="UniProtKB-EC"/>
</dbReference>
<evidence type="ECO:0000256" key="3">
    <source>
        <dbReference type="ARBA" id="ARBA00012585"/>
    </source>
</evidence>
<comment type="catalytic activity">
    <reaction evidence="5">
        <text>an anthocyanidin + UDP-alpha-D-glucose + H(+) = an anthocyanidin 3-O-beta-D-glucoside + UDP</text>
        <dbReference type="Rhea" id="RHEA:20093"/>
        <dbReference type="ChEBI" id="CHEBI:15378"/>
        <dbReference type="ChEBI" id="CHEBI:16307"/>
        <dbReference type="ChEBI" id="CHEBI:58223"/>
        <dbReference type="ChEBI" id="CHEBI:58885"/>
        <dbReference type="ChEBI" id="CHEBI:143576"/>
        <dbReference type="EC" id="2.4.1.115"/>
    </reaction>
</comment>
<comment type="caution">
    <text evidence="6">The sequence shown here is derived from an EMBL/GenBank/DDBJ whole genome shotgun (WGS) entry which is preliminary data.</text>
</comment>
<dbReference type="SUPFAM" id="SSF53756">
    <property type="entry name" value="UDP-Glycosyltransferase/glycogen phosphorylase"/>
    <property type="match status" value="1"/>
</dbReference>
<keyword evidence="4" id="KW-0808">Transferase</keyword>
<evidence type="ECO:0000313" key="7">
    <source>
        <dbReference type="Proteomes" id="UP001159364"/>
    </source>
</evidence>
<dbReference type="FunFam" id="3.40.50.2000:FF:000056">
    <property type="entry name" value="Glycosyltransferase"/>
    <property type="match status" value="1"/>
</dbReference>
<protein>
    <recommendedName>
        <fullName evidence="3">anthocyanidin 3-O-glucosyltransferase</fullName>
        <ecNumber evidence="3">2.4.1.115</ecNumber>
    </recommendedName>
</protein>
<evidence type="ECO:0000256" key="1">
    <source>
        <dbReference type="ARBA" id="ARBA00004935"/>
    </source>
</evidence>
<reference evidence="6 7" key="1">
    <citation type="submission" date="2021-09" db="EMBL/GenBank/DDBJ databases">
        <title>Genomic insights and catalytic innovation underlie evolution of tropane alkaloids biosynthesis.</title>
        <authorList>
            <person name="Wang Y.-J."/>
            <person name="Tian T."/>
            <person name="Huang J.-P."/>
            <person name="Huang S.-X."/>
        </authorList>
    </citation>
    <scope>NUCLEOTIDE SEQUENCE [LARGE SCALE GENOMIC DNA]</scope>
    <source>
        <strain evidence="6">KIB-2018</strain>
        <tissue evidence="6">Leaf</tissue>
    </source>
</reference>
<dbReference type="AlphaFoldDB" id="A0AAV8SKA6"/>
<dbReference type="InterPro" id="IPR050481">
    <property type="entry name" value="UDP-glycosyltransf_plant"/>
</dbReference>
<comment type="similarity">
    <text evidence="2">Belongs to the UDP-glycosyltransferase family.</text>
</comment>
<keyword evidence="7" id="KW-1185">Reference proteome</keyword>
<dbReference type="EC" id="2.4.1.115" evidence="3"/>
<gene>
    <name evidence="6" type="ORF">K2173_004024</name>
</gene>
<accession>A0AAV8SKA6</accession>
<proteinExistence type="inferred from homology"/>
<name>A0AAV8SKA6_9ROSI</name>
<evidence type="ECO:0000313" key="6">
    <source>
        <dbReference type="EMBL" id="KAJ8752388.1"/>
    </source>
</evidence>
<dbReference type="Proteomes" id="UP001159364">
    <property type="component" value="Linkage Group LG10"/>
</dbReference>
<evidence type="ECO:0000256" key="4">
    <source>
        <dbReference type="ARBA" id="ARBA00022679"/>
    </source>
</evidence>
<dbReference type="Gene3D" id="3.40.50.2000">
    <property type="entry name" value="Glycogen Phosphorylase B"/>
    <property type="match status" value="2"/>
</dbReference>
<dbReference type="Pfam" id="PF00201">
    <property type="entry name" value="UDPGT"/>
    <property type="match status" value="1"/>
</dbReference>
<evidence type="ECO:0000256" key="5">
    <source>
        <dbReference type="ARBA" id="ARBA00047606"/>
    </source>
</evidence>
<evidence type="ECO:0000256" key="2">
    <source>
        <dbReference type="ARBA" id="ARBA00009995"/>
    </source>
</evidence>
<dbReference type="PANTHER" id="PTHR48048:SF45">
    <property type="entry name" value="GLYCOSYLTRANSFERASE"/>
    <property type="match status" value="1"/>
</dbReference>
<dbReference type="CDD" id="cd03784">
    <property type="entry name" value="GT1_Gtf-like"/>
    <property type="match status" value="1"/>
</dbReference>
<dbReference type="PANTHER" id="PTHR48048">
    <property type="entry name" value="GLYCOSYLTRANSFERASE"/>
    <property type="match status" value="1"/>
</dbReference>
<dbReference type="EMBL" id="JAIWQS010000010">
    <property type="protein sequence ID" value="KAJ8752388.1"/>
    <property type="molecule type" value="Genomic_DNA"/>
</dbReference>
<sequence>MRLPFDSHNQHTTLTSSTFSERIEILHLSPENPGSSGSPGQDVFSYVASYKTLVKEVVSNRTQSDSSPSSPRLVGFFLDMFCSTMIDVASELGTLYDEKKLNFTQLEDSNAELIIPSLVKPLPTKVLPSLVFNKDLVPPFLGNTRRFRETKGILVNTFMEYESHAINSLSGGKIPPVYPVGPILNRGSDQSDKCRDVMEWLDQQPKSSVVFLCFGSMGCFDADQVKEIAYALEQTKNRFLWSLRKPPPKGQMGLPTDYTDVRDILTEEFLNRTAEIEKVIGWAPQGTILAHPAIGGFVSHCGWNSVLEKQQFLAFQMVVELGIAVEIKMDYRKELTSESVILVSSEEIAGGIRSVMEQDSEVRKRVVKMSEKSKKSLINGGSSYRSLGRLIRDLINPQ</sequence>
<dbReference type="InterPro" id="IPR002213">
    <property type="entry name" value="UDP_glucos_trans"/>
</dbReference>
<organism evidence="6 7">
    <name type="scientific">Erythroxylum novogranatense</name>
    <dbReference type="NCBI Taxonomy" id="1862640"/>
    <lineage>
        <taxon>Eukaryota</taxon>
        <taxon>Viridiplantae</taxon>
        <taxon>Streptophyta</taxon>
        <taxon>Embryophyta</taxon>
        <taxon>Tracheophyta</taxon>
        <taxon>Spermatophyta</taxon>
        <taxon>Magnoliopsida</taxon>
        <taxon>eudicotyledons</taxon>
        <taxon>Gunneridae</taxon>
        <taxon>Pentapetalae</taxon>
        <taxon>rosids</taxon>
        <taxon>fabids</taxon>
        <taxon>Malpighiales</taxon>
        <taxon>Erythroxylaceae</taxon>
        <taxon>Erythroxylum</taxon>
    </lineage>
</organism>
<comment type="pathway">
    <text evidence="1">Pigment biosynthesis; anthocyanin biosynthesis.</text>
</comment>